<dbReference type="InterPro" id="IPR013783">
    <property type="entry name" value="Ig-like_fold"/>
</dbReference>
<name>A0A8S2Z201_9BILA</name>
<evidence type="ECO:0000313" key="3">
    <source>
        <dbReference type="Proteomes" id="UP000676336"/>
    </source>
</evidence>
<dbReference type="Proteomes" id="UP000676336">
    <property type="component" value="Unassembled WGS sequence"/>
</dbReference>
<gene>
    <name evidence="1" type="ORF">SMN809_LOCUS39248</name>
    <name evidence="2" type="ORF">SMN809_LOCUS48682</name>
</gene>
<sequence>MGVSNVGAYAGEEVIQLYISDPVASTTR</sequence>
<protein>
    <submittedName>
        <fullName evidence="1">Uncharacterized protein</fullName>
    </submittedName>
</protein>
<dbReference type="AlphaFoldDB" id="A0A8S2Z201"/>
<feature type="non-terminal residue" evidence="1">
    <location>
        <position position="28"/>
    </location>
</feature>
<accession>A0A8S2Z201</accession>
<dbReference type="EMBL" id="CAJOBI010156992">
    <property type="protein sequence ID" value="CAF4835409.1"/>
    <property type="molecule type" value="Genomic_DNA"/>
</dbReference>
<dbReference type="Gene3D" id="2.60.40.10">
    <property type="entry name" value="Immunoglobulins"/>
    <property type="match status" value="1"/>
</dbReference>
<proteinExistence type="predicted"/>
<comment type="caution">
    <text evidence="1">The sequence shown here is derived from an EMBL/GenBank/DDBJ whole genome shotgun (WGS) entry which is preliminary data.</text>
</comment>
<evidence type="ECO:0000313" key="1">
    <source>
        <dbReference type="EMBL" id="CAF4605275.1"/>
    </source>
</evidence>
<evidence type="ECO:0000313" key="2">
    <source>
        <dbReference type="EMBL" id="CAF4835409.1"/>
    </source>
</evidence>
<organism evidence="1 3">
    <name type="scientific">Rotaria magnacalcarata</name>
    <dbReference type="NCBI Taxonomy" id="392030"/>
    <lineage>
        <taxon>Eukaryota</taxon>
        <taxon>Metazoa</taxon>
        <taxon>Spiralia</taxon>
        <taxon>Gnathifera</taxon>
        <taxon>Rotifera</taxon>
        <taxon>Eurotatoria</taxon>
        <taxon>Bdelloidea</taxon>
        <taxon>Philodinida</taxon>
        <taxon>Philodinidae</taxon>
        <taxon>Rotaria</taxon>
    </lineage>
</organism>
<reference evidence="1" key="1">
    <citation type="submission" date="2021-02" db="EMBL/GenBank/DDBJ databases">
        <authorList>
            <person name="Nowell W R."/>
        </authorList>
    </citation>
    <scope>NUCLEOTIDE SEQUENCE</scope>
</reference>
<dbReference type="EMBL" id="CAJOBI010104808">
    <property type="protein sequence ID" value="CAF4605275.1"/>
    <property type="molecule type" value="Genomic_DNA"/>
</dbReference>